<evidence type="ECO:0000259" key="11">
    <source>
        <dbReference type="PROSITE" id="PS50893"/>
    </source>
</evidence>
<protein>
    <submittedName>
        <fullName evidence="14">Bacteriocin ABC transporter</fullName>
    </submittedName>
</protein>
<dbReference type="HOGENOM" id="CLU_000604_95_3_14"/>
<dbReference type="Proteomes" id="UP000014983">
    <property type="component" value="Chromosome"/>
</dbReference>
<feature type="transmembrane region" description="Helical" evidence="10">
    <location>
        <begin position="201"/>
        <end position="222"/>
    </location>
</feature>
<keyword evidence="6" id="KW-0645">Protease</keyword>
<dbReference type="PANTHER" id="PTHR43394:SF1">
    <property type="entry name" value="ATP-BINDING CASSETTE SUB-FAMILY B MEMBER 10, MITOCHONDRIAL"/>
    <property type="match status" value="1"/>
</dbReference>
<comment type="subcellular location">
    <subcellularLocation>
        <location evidence="1">Cell membrane</location>
        <topology evidence="1">Multi-pass membrane protein</topology>
    </subcellularLocation>
</comment>
<evidence type="ECO:0000313" key="15">
    <source>
        <dbReference type="Proteomes" id="UP000014983"/>
    </source>
</evidence>
<keyword evidence="6" id="KW-0788">Thiol protease</keyword>
<keyword evidence="5" id="KW-0378">Hydrolase</keyword>
<evidence type="ECO:0000313" key="14">
    <source>
        <dbReference type="EMBL" id="AGR42299.1"/>
    </source>
</evidence>
<feature type="domain" description="ABC transporter" evidence="11">
    <location>
        <begin position="477"/>
        <end position="678"/>
    </location>
</feature>
<keyword evidence="9 10" id="KW-0472">Membrane</keyword>
<evidence type="ECO:0000256" key="10">
    <source>
        <dbReference type="SAM" id="Phobius"/>
    </source>
</evidence>
<dbReference type="InterPro" id="IPR011527">
    <property type="entry name" value="ABC1_TM_dom"/>
</dbReference>
<dbReference type="eggNOG" id="COG2274">
    <property type="taxonomic scope" value="Bacteria"/>
</dbReference>
<feature type="transmembrane region" description="Helical" evidence="10">
    <location>
        <begin position="274"/>
        <end position="296"/>
    </location>
</feature>
<dbReference type="GO" id="GO:0016887">
    <property type="term" value="F:ATP hydrolysis activity"/>
    <property type="evidence" value="ECO:0007669"/>
    <property type="project" value="InterPro"/>
</dbReference>
<dbReference type="STRING" id="1276221.SDIMI_v3c05950"/>
<comment type="similarity">
    <text evidence="2">Belongs to the ABC transporter superfamily.</text>
</comment>
<reference evidence="14 15" key="1">
    <citation type="journal article" date="2013" name="Genome Biol. Evol.">
        <title>Comparison of metabolic capacities and inference of gene content evolution in mosquito-associated Spiroplasma diminutum and S. taiwanense.</title>
        <authorList>
            <person name="Lo W.S."/>
            <person name="Ku C."/>
            <person name="Chen L.L."/>
            <person name="Chang T.H."/>
            <person name="Kuo C.H."/>
        </authorList>
    </citation>
    <scope>NUCLEOTIDE SEQUENCE [LARGE SCALE GENOMIC DNA]</scope>
    <source>
        <strain evidence="14 15">CUAS-1</strain>
    </source>
</reference>
<dbReference type="InParanoid" id="S5LWX9"/>
<evidence type="ECO:0000256" key="1">
    <source>
        <dbReference type="ARBA" id="ARBA00004651"/>
    </source>
</evidence>
<dbReference type="Gene3D" id="3.40.50.300">
    <property type="entry name" value="P-loop containing nucleotide triphosphate hydrolases"/>
    <property type="match status" value="1"/>
</dbReference>
<keyword evidence="4" id="KW-0547">Nucleotide-binding</keyword>
<dbReference type="KEGG" id="sdi:SDIMI_v3c05950"/>
<dbReference type="InterPro" id="IPR005074">
    <property type="entry name" value="Peptidase_C39"/>
</dbReference>
<keyword evidence="15" id="KW-1185">Reference proteome</keyword>
<evidence type="ECO:0000259" key="12">
    <source>
        <dbReference type="PROSITE" id="PS50929"/>
    </source>
</evidence>
<keyword evidence="8 10" id="KW-1133">Transmembrane helix</keyword>
<keyword evidence="7" id="KW-0067">ATP-binding</keyword>
<dbReference type="Pfam" id="PF00005">
    <property type="entry name" value="ABC_tran"/>
    <property type="match status" value="1"/>
</dbReference>
<dbReference type="AlphaFoldDB" id="S5LWX9"/>
<dbReference type="GO" id="GO:0005886">
    <property type="term" value="C:plasma membrane"/>
    <property type="evidence" value="ECO:0007669"/>
    <property type="project" value="UniProtKB-SubCell"/>
</dbReference>
<feature type="domain" description="Peptidase C39" evidence="13">
    <location>
        <begin position="11"/>
        <end position="138"/>
    </location>
</feature>
<evidence type="ECO:0000256" key="4">
    <source>
        <dbReference type="ARBA" id="ARBA00022741"/>
    </source>
</evidence>
<dbReference type="Pfam" id="PF03412">
    <property type="entry name" value="Peptidase_C39"/>
    <property type="match status" value="1"/>
</dbReference>
<dbReference type="GO" id="GO:0006508">
    <property type="term" value="P:proteolysis"/>
    <property type="evidence" value="ECO:0007669"/>
    <property type="project" value="InterPro"/>
</dbReference>
<dbReference type="Gene3D" id="1.20.1560.10">
    <property type="entry name" value="ABC transporter type 1, transmembrane domain"/>
    <property type="match status" value="1"/>
</dbReference>
<evidence type="ECO:0000256" key="3">
    <source>
        <dbReference type="ARBA" id="ARBA00022692"/>
    </source>
</evidence>
<keyword evidence="3 10" id="KW-0812">Transmembrane</keyword>
<dbReference type="GO" id="GO:0015421">
    <property type="term" value="F:ABC-type oligopeptide transporter activity"/>
    <property type="evidence" value="ECO:0007669"/>
    <property type="project" value="TreeGrafter"/>
</dbReference>
<feature type="transmembrane region" description="Helical" evidence="10">
    <location>
        <begin position="163"/>
        <end position="181"/>
    </location>
</feature>
<evidence type="ECO:0000259" key="13">
    <source>
        <dbReference type="PROSITE" id="PS50990"/>
    </source>
</evidence>
<feature type="transmembrane region" description="Helical" evidence="10">
    <location>
        <begin position="389"/>
        <end position="410"/>
    </location>
</feature>
<proteinExistence type="inferred from homology"/>
<feature type="transmembrane region" description="Helical" evidence="10">
    <location>
        <begin position="422"/>
        <end position="442"/>
    </location>
</feature>
<dbReference type="InterPro" id="IPR003593">
    <property type="entry name" value="AAA+_ATPase"/>
</dbReference>
<dbReference type="PATRIC" id="fig|1276221.3.peg.595"/>
<dbReference type="MEROPS" id="C39.A03"/>
<feature type="transmembrane region" description="Helical" evidence="10">
    <location>
        <begin position="302"/>
        <end position="325"/>
    </location>
</feature>
<accession>S5LWX9</accession>
<dbReference type="InterPro" id="IPR003439">
    <property type="entry name" value="ABC_transporter-like_ATP-bd"/>
</dbReference>
<evidence type="ECO:0000256" key="8">
    <source>
        <dbReference type="ARBA" id="ARBA00022989"/>
    </source>
</evidence>
<evidence type="ECO:0000256" key="6">
    <source>
        <dbReference type="ARBA" id="ARBA00022807"/>
    </source>
</evidence>
<gene>
    <name evidence="14" type="ORF">SDIMI_v3c05950</name>
</gene>
<evidence type="ECO:0000256" key="7">
    <source>
        <dbReference type="ARBA" id="ARBA00022840"/>
    </source>
</evidence>
<organism evidence="14 15">
    <name type="scientific">Spiroplasma diminutum CUAS-1</name>
    <dbReference type="NCBI Taxonomy" id="1276221"/>
    <lineage>
        <taxon>Bacteria</taxon>
        <taxon>Bacillati</taxon>
        <taxon>Mycoplasmatota</taxon>
        <taxon>Mollicutes</taxon>
        <taxon>Entomoplasmatales</taxon>
        <taxon>Spiroplasmataceae</taxon>
        <taxon>Spiroplasma</taxon>
    </lineage>
</organism>
<dbReference type="InterPro" id="IPR027417">
    <property type="entry name" value="P-loop_NTPase"/>
</dbReference>
<dbReference type="GO" id="GO:0008234">
    <property type="term" value="F:cysteine-type peptidase activity"/>
    <property type="evidence" value="ECO:0007669"/>
    <property type="project" value="UniProtKB-KW"/>
</dbReference>
<dbReference type="SUPFAM" id="SSF90123">
    <property type="entry name" value="ABC transporter transmembrane region"/>
    <property type="match status" value="1"/>
</dbReference>
<sequence>MINLEYKFLTQKSENDCGIAVSTMLINYFHNKNFGIEEIKFNNSLNDEMLSLYDIEKILYKYKIEISSYLCSFEEFEQMQITDPIVLNVLNTNQLEHFIIVYKRRKDNYLIADPNNNDLIWINKDELKRAYQGYLAISKFIEKIDFKNKTIFNWFNFMKDFKLEIFFIFLISMITNILIIISNNFLKVYMENISLNHSNTIKLIFILFISVMIVQLSISYFLNKIIYKIKMKVTNKIYKTYKNNILKLEIEKFNSVNKEEWIKKLSHINVISEFINQTIISIPLEFVLFIMASIFLLIISPFILTIVIIQNLSCFILSLFIFYLLRESKLKREREMINFSSSYRELLDGFEEIKYKRIELEMKKKNFKFFKSSMNESKKIFFISNKSDIAFILINKIFFYLIFYISYFYINKNKFSLADLLFYTSISIYINSFFSNLTSYVLDLQEIIIADKSLKLLFENEDSTNDKLKIIKEVKSIEVNNLYKYVNDNCLLNNFSFNFDKNTFIYGKSGSGKTTLLKLLSSHFNNYEGDIFINGTSEFREADLNIYREKVFYLGQYDYLFSGTVWENMQQFKNSIDLKLLDKLQILEILERNKIDLNKQITDNGNNLSKGQRQIINFISLFFIDRDLLLIDEPLSNVDKHTAYFLFKAFMEYKSNSLVIMCDHDLAYLNFFEKRVEVI</sequence>
<dbReference type="PROSITE" id="PS50929">
    <property type="entry name" value="ABC_TM1F"/>
    <property type="match status" value="1"/>
</dbReference>
<dbReference type="FunCoup" id="S5LWX9">
    <property type="interactions" value="26"/>
</dbReference>
<dbReference type="PROSITE" id="PS50893">
    <property type="entry name" value="ABC_TRANSPORTER_2"/>
    <property type="match status" value="1"/>
</dbReference>
<dbReference type="PROSITE" id="PS50990">
    <property type="entry name" value="PEPTIDASE_C39"/>
    <property type="match status" value="1"/>
</dbReference>
<dbReference type="EMBL" id="CP005076">
    <property type="protein sequence ID" value="AGR42299.1"/>
    <property type="molecule type" value="Genomic_DNA"/>
</dbReference>
<dbReference type="SMART" id="SM00382">
    <property type="entry name" value="AAA"/>
    <property type="match status" value="1"/>
</dbReference>
<dbReference type="PANTHER" id="PTHR43394">
    <property type="entry name" value="ATP-DEPENDENT PERMEASE MDL1, MITOCHONDRIAL"/>
    <property type="match status" value="1"/>
</dbReference>
<name>S5LWX9_9MOLU</name>
<feature type="domain" description="ABC transmembrane type-1" evidence="12">
    <location>
        <begin position="166"/>
        <end position="446"/>
    </location>
</feature>
<dbReference type="SUPFAM" id="SSF52540">
    <property type="entry name" value="P-loop containing nucleoside triphosphate hydrolases"/>
    <property type="match status" value="1"/>
</dbReference>
<dbReference type="InterPro" id="IPR036640">
    <property type="entry name" value="ABC1_TM_sf"/>
</dbReference>
<evidence type="ECO:0000256" key="9">
    <source>
        <dbReference type="ARBA" id="ARBA00023136"/>
    </source>
</evidence>
<dbReference type="Pfam" id="PF00664">
    <property type="entry name" value="ABC_membrane"/>
    <property type="match status" value="1"/>
</dbReference>
<evidence type="ECO:0000256" key="2">
    <source>
        <dbReference type="ARBA" id="ARBA00005417"/>
    </source>
</evidence>
<dbReference type="InterPro" id="IPR039421">
    <property type="entry name" value="Type_1_exporter"/>
</dbReference>
<evidence type="ECO:0000256" key="5">
    <source>
        <dbReference type="ARBA" id="ARBA00022801"/>
    </source>
</evidence>
<dbReference type="GO" id="GO:0005524">
    <property type="term" value="F:ATP binding"/>
    <property type="evidence" value="ECO:0007669"/>
    <property type="project" value="UniProtKB-KW"/>
</dbReference>
<dbReference type="Gene3D" id="3.90.70.10">
    <property type="entry name" value="Cysteine proteinases"/>
    <property type="match status" value="1"/>
</dbReference>